<name>A0ABS4C0J8_9PSED</name>
<reference evidence="2 3" key="1">
    <citation type="journal article" date="2022" name="Syst. Appl. Microbiol.">
        <title>Pseudomonas alliivorans sp. nov., a plant-pathogenic bacterium isolated from onion foliage in Georgia, USA.</title>
        <authorList>
            <person name="Zhao M."/>
            <person name="Tyson C."/>
            <person name="Chen H.C."/>
            <person name="Paudel S."/>
            <person name="Gitaitis R."/>
            <person name="Kvitko B."/>
            <person name="Dutta B."/>
        </authorList>
    </citation>
    <scope>NUCLEOTIDE SEQUENCE [LARGE SCALE GENOMIC DNA]</scope>
    <source>
        <strain evidence="2 3">20GA0068</strain>
    </source>
</reference>
<accession>A0ABS4C0J8</accession>
<dbReference type="Proteomes" id="UP000673197">
    <property type="component" value="Unassembled WGS sequence"/>
</dbReference>
<comment type="caution">
    <text evidence="2">The sequence shown here is derived from an EMBL/GenBank/DDBJ whole genome shotgun (WGS) entry which is preliminary data.</text>
</comment>
<gene>
    <name evidence="2" type="ORF">JTJ32_00680</name>
</gene>
<feature type="transmembrane region" description="Helical" evidence="1">
    <location>
        <begin position="164"/>
        <end position="185"/>
    </location>
</feature>
<feature type="transmembrane region" description="Helical" evidence="1">
    <location>
        <begin position="6"/>
        <end position="27"/>
    </location>
</feature>
<dbReference type="RefSeq" id="WP_210040399.1">
    <property type="nucleotide sequence ID" value="NZ_JAFFZW010000001.1"/>
</dbReference>
<evidence type="ECO:0000256" key="1">
    <source>
        <dbReference type="SAM" id="Phobius"/>
    </source>
</evidence>
<organism evidence="2 3">
    <name type="scientific">Pseudomonas alliivorans</name>
    <dbReference type="NCBI Taxonomy" id="2810613"/>
    <lineage>
        <taxon>Bacteria</taxon>
        <taxon>Pseudomonadati</taxon>
        <taxon>Pseudomonadota</taxon>
        <taxon>Gammaproteobacteria</taxon>
        <taxon>Pseudomonadales</taxon>
        <taxon>Pseudomonadaceae</taxon>
        <taxon>Pseudomonas</taxon>
    </lineage>
</organism>
<protein>
    <submittedName>
        <fullName evidence="2">Uncharacterized protein</fullName>
    </submittedName>
</protein>
<keyword evidence="1" id="KW-0812">Transmembrane</keyword>
<feature type="transmembrane region" description="Helical" evidence="1">
    <location>
        <begin position="134"/>
        <end position="158"/>
    </location>
</feature>
<keyword evidence="3" id="KW-1185">Reference proteome</keyword>
<sequence>MYQEILALLSSDGAVATAIGVLVAVIIKSISTLNQIIEFHDKHFIEKRYKLLTTLTSAIPANSKLKKYMDDSVEQEVFRIVSGIRGSSLRIAALVKLDSLGYWNREQIRKIARFLVIKPGSSTPFIEITKADKFGAWFGLVVAIFLLLAGGIISIALTVKIPPFGFFIGLIPLTGMIWAGGFFAADYGAYRNALNIQNYLTDHPETFSTHTAQQ</sequence>
<dbReference type="EMBL" id="JAFFZW010000001">
    <property type="protein sequence ID" value="MBP0943845.1"/>
    <property type="molecule type" value="Genomic_DNA"/>
</dbReference>
<proteinExistence type="predicted"/>
<evidence type="ECO:0000313" key="2">
    <source>
        <dbReference type="EMBL" id="MBP0943845.1"/>
    </source>
</evidence>
<keyword evidence="1" id="KW-0472">Membrane</keyword>
<keyword evidence="1" id="KW-1133">Transmembrane helix</keyword>
<evidence type="ECO:0000313" key="3">
    <source>
        <dbReference type="Proteomes" id="UP000673197"/>
    </source>
</evidence>